<feature type="transmembrane region" description="Helical" evidence="2">
    <location>
        <begin position="172"/>
        <end position="194"/>
    </location>
</feature>
<dbReference type="OrthoDB" id="147178at2"/>
<dbReference type="Proteomes" id="UP000069654">
    <property type="component" value="Unassembled WGS sequence"/>
</dbReference>
<dbReference type="AlphaFoldDB" id="A0A100XBH2"/>
<gene>
    <name evidence="4" type="ORF">RMCT_0505</name>
</gene>
<evidence type="ECO:0000256" key="1">
    <source>
        <dbReference type="SAM" id="MobiDB-lite"/>
    </source>
</evidence>
<reference evidence="5" key="2">
    <citation type="submission" date="2016-02" db="EMBL/GenBank/DDBJ databases">
        <title>Draft genome sequence of five rapidly growing Mycobacterium species.</title>
        <authorList>
            <person name="Katahira K."/>
            <person name="Gotou Y."/>
            <person name="Iida K."/>
            <person name="Ogura Y."/>
            <person name="Hayashi T."/>
        </authorList>
    </citation>
    <scope>NUCLEOTIDE SEQUENCE [LARGE SCALE GENOMIC DNA]</scope>
    <source>
        <strain evidence="5">JCM6362</strain>
    </source>
</reference>
<evidence type="ECO:0000259" key="3">
    <source>
        <dbReference type="Pfam" id="PF09990"/>
    </source>
</evidence>
<evidence type="ECO:0000313" key="5">
    <source>
        <dbReference type="Proteomes" id="UP000069654"/>
    </source>
</evidence>
<evidence type="ECO:0000256" key="2">
    <source>
        <dbReference type="SAM" id="Phobius"/>
    </source>
</evidence>
<proteinExistence type="predicted"/>
<dbReference type="InterPro" id="IPR019251">
    <property type="entry name" value="DUF2231_TM"/>
</dbReference>
<feature type="domain" description="DUF2231" evidence="3">
    <location>
        <begin position="63"/>
        <end position="201"/>
    </location>
</feature>
<organism evidence="4 5">
    <name type="scientific">Mycolicibacterium thermoresistibile</name>
    <name type="common">Mycobacterium thermoresistibile</name>
    <dbReference type="NCBI Taxonomy" id="1797"/>
    <lineage>
        <taxon>Bacteria</taxon>
        <taxon>Bacillati</taxon>
        <taxon>Actinomycetota</taxon>
        <taxon>Actinomycetes</taxon>
        <taxon>Mycobacteriales</taxon>
        <taxon>Mycobacteriaceae</taxon>
        <taxon>Mycolicibacterium</taxon>
    </lineage>
</organism>
<feature type="transmembrane region" description="Helical" evidence="2">
    <location>
        <begin position="104"/>
        <end position="125"/>
    </location>
</feature>
<feature type="transmembrane region" description="Helical" evidence="2">
    <location>
        <begin position="132"/>
        <end position="152"/>
    </location>
</feature>
<dbReference type="Pfam" id="PF09990">
    <property type="entry name" value="DUF2231"/>
    <property type="match status" value="1"/>
</dbReference>
<dbReference type="OMA" id="HPMLIPF"/>
<evidence type="ECO:0000313" key="4">
    <source>
        <dbReference type="EMBL" id="GAT13534.1"/>
    </source>
</evidence>
<protein>
    <recommendedName>
        <fullName evidence="3">DUF2231 domain-containing protein</fullName>
    </recommendedName>
</protein>
<comment type="caution">
    <text evidence="4">The sequence shown here is derived from an EMBL/GenBank/DDBJ whole genome shotgun (WGS) entry which is preliminary data.</text>
</comment>
<keyword evidence="2" id="KW-0472">Membrane</keyword>
<dbReference type="RefSeq" id="WP_003925909.1">
    <property type="nucleotide sequence ID" value="NZ_BCTB01000003.1"/>
</dbReference>
<feature type="region of interest" description="Disordered" evidence="1">
    <location>
        <begin position="1"/>
        <end position="37"/>
    </location>
</feature>
<feature type="transmembrane region" description="Helical" evidence="2">
    <location>
        <begin position="66"/>
        <end position="84"/>
    </location>
</feature>
<sequence length="217" mass="23174">MDQGYRRWPGPLPPDGGTLDWPASGVHGEYTDPPGEEVTVDPTRKNLEQAKQPVSPLLAGPYGHPFHPILVTVPIGAWVCSLVFDIASHRVDRPGFLAQGSEWLIAIGLVGAVAAAMIGFLDLIVIPRSTRAFRVAMVHMALNLVVTVAYIANFAWRHSGYPQETAVSFGPLALSVVSLVALAASGYLGGMLAYRYGVRVAVEHVQADGFGQSTTTD</sequence>
<keyword evidence="2" id="KW-1133">Transmembrane helix</keyword>
<dbReference type="EMBL" id="BCTB01000003">
    <property type="protein sequence ID" value="GAT13534.1"/>
    <property type="molecule type" value="Genomic_DNA"/>
</dbReference>
<dbReference type="STRING" id="1797.RMCT_0505"/>
<reference evidence="4 5" key="1">
    <citation type="journal article" date="2016" name="Genome Announc.">
        <title>Draft Genome Sequences of Five Rapidly Growing Mycobacterium Species, M. thermoresistibile, M. fortuitum subsp. acetamidolyticum, M. canariasense, M. brisbanense, and M. novocastrense.</title>
        <authorList>
            <person name="Katahira K."/>
            <person name="Ogura Y."/>
            <person name="Gotoh Y."/>
            <person name="Hayashi T."/>
        </authorList>
    </citation>
    <scope>NUCLEOTIDE SEQUENCE [LARGE SCALE GENOMIC DNA]</scope>
    <source>
        <strain evidence="4 5">JCM6362</strain>
    </source>
</reference>
<accession>A0A100XBH2</accession>
<name>A0A100XBH2_MYCTH</name>
<keyword evidence="2" id="KW-0812">Transmembrane</keyword>